<feature type="domain" description="Response regulatory" evidence="6">
    <location>
        <begin position="2"/>
        <end position="128"/>
    </location>
</feature>
<dbReference type="InterPro" id="IPR007492">
    <property type="entry name" value="LytTR_DNA-bd_dom"/>
</dbReference>
<evidence type="ECO:0000256" key="3">
    <source>
        <dbReference type="ARBA" id="ARBA00023159"/>
    </source>
</evidence>
<dbReference type="InterPro" id="IPR011006">
    <property type="entry name" value="CheY-like_superfamily"/>
</dbReference>
<dbReference type="Pfam" id="PF04397">
    <property type="entry name" value="LytTR"/>
    <property type="match status" value="1"/>
</dbReference>
<proteinExistence type="predicted"/>
<comment type="caution">
    <text evidence="8">The sequence shown here is derived from an EMBL/GenBank/DDBJ whole genome shotgun (WGS) entry which is preliminary data.</text>
</comment>
<evidence type="ECO:0000256" key="2">
    <source>
        <dbReference type="ARBA" id="ARBA00023012"/>
    </source>
</evidence>
<reference evidence="9" key="1">
    <citation type="submission" date="2016-06" db="EMBL/GenBank/DDBJ databases">
        <title>Four novel species of enterococci isolated from chicken manure.</title>
        <authorList>
            <person name="Van Tyne D."/>
        </authorList>
    </citation>
    <scope>NUCLEOTIDE SEQUENCE [LARGE SCALE GENOMIC DNA]</scope>
    <source>
        <strain evidence="9">JM9A</strain>
    </source>
</reference>
<dbReference type="SMART" id="SM00850">
    <property type="entry name" value="LytTR"/>
    <property type="match status" value="1"/>
</dbReference>
<protein>
    <submittedName>
        <fullName evidence="8">Two-component system, LytTR family, response regulator AgrA</fullName>
    </submittedName>
</protein>
<dbReference type="PANTHER" id="PTHR37299:SF3">
    <property type="entry name" value="STAGE 0 SPORULATION PROTEIN A HOMOLOG"/>
    <property type="match status" value="1"/>
</dbReference>
<feature type="domain" description="HTH LytTR-type" evidence="7">
    <location>
        <begin position="141"/>
        <end position="242"/>
    </location>
</feature>
<reference evidence="8 9" key="2">
    <citation type="submission" date="2024-02" db="EMBL/GenBank/DDBJ databases">
        <title>The Genome Sequence of Enterococcus diestrammenae JM9A.</title>
        <authorList>
            <person name="Earl A."/>
            <person name="Manson A."/>
            <person name="Gilmore M."/>
            <person name="Sanders J."/>
            <person name="Shea T."/>
            <person name="Howe W."/>
            <person name="Livny J."/>
            <person name="Cuomo C."/>
            <person name="Neafsey D."/>
            <person name="Birren B."/>
        </authorList>
    </citation>
    <scope>NUCLEOTIDE SEQUENCE [LARGE SCALE GENOMIC DNA]</scope>
    <source>
        <strain evidence="8 9">JM9A</strain>
    </source>
</reference>
<dbReference type="PROSITE" id="PS50930">
    <property type="entry name" value="HTH_LYTTR"/>
    <property type="match status" value="1"/>
</dbReference>
<keyword evidence="1" id="KW-0963">Cytoplasm</keyword>
<dbReference type="EMBL" id="MAEI02000001">
    <property type="protein sequence ID" value="MEO1780687.1"/>
    <property type="molecule type" value="Genomic_DNA"/>
</dbReference>
<dbReference type="SUPFAM" id="SSF52172">
    <property type="entry name" value="CheY-like"/>
    <property type="match status" value="1"/>
</dbReference>
<evidence type="ECO:0000259" key="6">
    <source>
        <dbReference type="PROSITE" id="PS50110"/>
    </source>
</evidence>
<keyword evidence="3" id="KW-0010">Activator</keyword>
<organism evidence="8 9">
    <name type="scientific">Enterococcus diestrammenae</name>
    <dbReference type="NCBI Taxonomy" id="1155073"/>
    <lineage>
        <taxon>Bacteria</taxon>
        <taxon>Bacillati</taxon>
        <taxon>Bacillota</taxon>
        <taxon>Bacilli</taxon>
        <taxon>Lactobacillales</taxon>
        <taxon>Enterococcaceae</taxon>
        <taxon>Enterococcus</taxon>
    </lineage>
</organism>
<keyword evidence="9" id="KW-1185">Reference proteome</keyword>
<dbReference type="PANTHER" id="PTHR37299">
    <property type="entry name" value="TRANSCRIPTIONAL REGULATOR-RELATED"/>
    <property type="match status" value="1"/>
</dbReference>
<comment type="function">
    <text evidence="4">Required for high-level post-exponential phase expression of a series of secreted proteins.</text>
</comment>
<name>A0ABV0F0U9_9ENTE</name>
<dbReference type="Proteomes" id="UP001429357">
    <property type="component" value="Unassembled WGS sequence"/>
</dbReference>
<evidence type="ECO:0000259" key="7">
    <source>
        <dbReference type="PROSITE" id="PS50930"/>
    </source>
</evidence>
<evidence type="ECO:0000313" key="8">
    <source>
        <dbReference type="EMBL" id="MEO1780687.1"/>
    </source>
</evidence>
<gene>
    <name evidence="8" type="ORF">BAU18_000238</name>
</gene>
<feature type="modified residue" description="4-aspartylphosphate" evidence="5">
    <location>
        <position position="62"/>
    </location>
</feature>
<dbReference type="InterPro" id="IPR046947">
    <property type="entry name" value="LytR-like"/>
</dbReference>
<keyword evidence="2" id="KW-0902">Two-component regulatory system</keyword>
<dbReference type="Gene3D" id="3.40.50.2300">
    <property type="match status" value="1"/>
</dbReference>
<dbReference type="InterPro" id="IPR001789">
    <property type="entry name" value="Sig_transdc_resp-reg_receiver"/>
</dbReference>
<dbReference type="Gene3D" id="2.40.50.1020">
    <property type="entry name" value="LytTr DNA-binding domain"/>
    <property type="match status" value="1"/>
</dbReference>
<evidence type="ECO:0000256" key="4">
    <source>
        <dbReference type="ARBA" id="ARBA00037164"/>
    </source>
</evidence>
<sequence>MNIYLCEDDPKQLVYYTGLVEEICQSQLKLTAAIYPFSHPDDLLENLKQTGKKASQKIILLDIHLTSEVSGIEVAQTLRNLDIDADIVFLTTDVEQMPVAFHSQTCAVDFLLKTDFDTLYEGLVRCIKRCENQLMSKSQTFTLVTTSDIIRVPFDELLFFCTNGKSRTLELHTLDSCIEFKGKLKELAVKYPQLLFVHQGFLVNPEKIKSYHKSKRLLEMCNGEICEVGIRHQKKVLSTLIQKSVI</sequence>
<evidence type="ECO:0000256" key="1">
    <source>
        <dbReference type="ARBA" id="ARBA00022490"/>
    </source>
</evidence>
<dbReference type="RefSeq" id="WP_161869043.1">
    <property type="nucleotide sequence ID" value="NZ_MAEI02000001.1"/>
</dbReference>
<accession>A0ABV0F0U9</accession>
<evidence type="ECO:0000256" key="5">
    <source>
        <dbReference type="PROSITE-ProRule" id="PRU00169"/>
    </source>
</evidence>
<dbReference type="PROSITE" id="PS50110">
    <property type="entry name" value="RESPONSE_REGULATORY"/>
    <property type="match status" value="1"/>
</dbReference>
<keyword evidence="5" id="KW-0597">Phosphoprotein</keyword>
<evidence type="ECO:0000313" key="9">
    <source>
        <dbReference type="Proteomes" id="UP001429357"/>
    </source>
</evidence>